<dbReference type="GO" id="GO:0008703">
    <property type="term" value="F:5-amino-6-(5-phosphoribosylamino)uracil reductase activity"/>
    <property type="evidence" value="ECO:0007669"/>
    <property type="project" value="UniProtKB-EC"/>
</dbReference>
<comment type="pathway">
    <text evidence="2 14">Cofactor biosynthesis; riboflavin biosynthesis; 5-amino-6-(D-ribitylamino)uracil from GTP: step 2/4.</text>
</comment>
<proteinExistence type="inferred from homology"/>
<feature type="binding site" evidence="16">
    <location>
        <position position="198"/>
    </location>
    <ligand>
        <name>NADP(+)</name>
        <dbReference type="ChEBI" id="CHEBI:58349"/>
    </ligand>
</feature>
<keyword evidence="10 14" id="KW-0560">Oxidoreductase</keyword>
<comment type="catalytic activity">
    <reaction evidence="12 14">
        <text>5-amino-6-(5-phospho-D-ribitylamino)uracil + NADP(+) = 5-amino-6-(5-phospho-D-ribosylamino)uracil + NADPH + H(+)</text>
        <dbReference type="Rhea" id="RHEA:17845"/>
        <dbReference type="ChEBI" id="CHEBI:15378"/>
        <dbReference type="ChEBI" id="CHEBI:57783"/>
        <dbReference type="ChEBI" id="CHEBI:58349"/>
        <dbReference type="ChEBI" id="CHEBI:58421"/>
        <dbReference type="ChEBI" id="CHEBI:58453"/>
        <dbReference type="EC" id="1.1.1.193"/>
    </reaction>
</comment>
<gene>
    <name evidence="19" type="primary">ribD</name>
    <name evidence="19" type="ORF">IWT30_00605</name>
</gene>
<dbReference type="Pfam" id="PF00383">
    <property type="entry name" value="dCMP_cyt_deam_1"/>
    <property type="match status" value="1"/>
</dbReference>
<evidence type="ECO:0000256" key="17">
    <source>
        <dbReference type="PIRSR" id="PIRSR006769-3"/>
    </source>
</evidence>
<sequence>MIDSKFMQLAADAARKGTDTWSNPQVGAVIVNQHQTLAVGYHHQYGHRHAEIDALSQLDEISQAKGATMYVTLEPCSHYGKTPPCAKRLAEVGIARVVIGQLDPNPIVSGKGVRILQDHGIQVKVLNDSLGLNVAYNFFYQYQRPLVTLKYAMSLDGKTNGPKNERTMLTATAAQQDVQQLRSRQQAILVGEHTLSVDDPRLTVRTSEMVFPPIRAVLVHHVDEIERHRHLLDQAAPTWVFSETPSTRELPVNVQVFTDPHWTPRGIVQFLANKGIQSLLVEGGSHLQADFIAANLVDDVVIYVAPKMLGGTGLPAAIGQSLTAQTHFEKPTISLLGSDVRIQTRRV</sequence>
<feature type="binding site" evidence="16">
    <location>
        <position position="202"/>
    </location>
    <ligand>
        <name>substrate</name>
    </ligand>
</feature>
<dbReference type="InterPro" id="IPR002734">
    <property type="entry name" value="RibDG_C"/>
</dbReference>
<comment type="similarity">
    <text evidence="4 14">In the N-terminal section; belongs to the cytidine and deoxycytidylate deaminase family.</text>
</comment>
<dbReference type="PANTHER" id="PTHR38011:SF7">
    <property type="entry name" value="2,5-DIAMINO-6-RIBOSYLAMINO-4(3H)-PYRIMIDINONE 5'-PHOSPHATE REDUCTASE"/>
    <property type="match status" value="1"/>
</dbReference>
<dbReference type="OrthoDB" id="9800865at2"/>
<evidence type="ECO:0000256" key="8">
    <source>
        <dbReference type="ARBA" id="ARBA00022833"/>
    </source>
</evidence>
<dbReference type="GO" id="GO:0008835">
    <property type="term" value="F:diaminohydroxyphosphoribosylaminopyrimidine deaminase activity"/>
    <property type="evidence" value="ECO:0007669"/>
    <property type="project" value="UniProtKB-EC"/>
</dbReference>
<dbReference type="EMBL" id="BCMF01000003">
    <property type="protein sequence ID" value="GAW98646.1"/>
    <property type="molecule type" value="Genomic_DNA"/>
</dbReference>
<keyword evidence="14" id="KW-0378">Hydrolase</keyword>
<keyword evidence="11" id="KW-0511">Multifunctional enzyme</keyword>
<comment type="similarity">
    <text evidence="5 14">In the C-terminal section; belongs to the HTP reductase family.</text>
</comment>
<dbReference type="InterPro" id="IPR050765">
    <property type="entry name" value="Riboflavin_Biosynth_HTPR"/>
</dbReference>
<dbReference type="Gene3D" id="3.40.430.10">
    <property type="entry name" value="Dihydrofolate Reductase, subunit A"/>
    <property type="match status" value="1"/>
</dbReference>
<evidence type="ECO:0000256" key="15">
    <source>
        <dbReference type="PIRSR" id="PIRSR006769-1"/>
    </source>
</evidence>
<evidence type="ECO:0000256" key="3">
    <source>
        <dbReference type="ARBA" id="ARBA00004910"/>
    </source>
</evidence>
<evidence type="ECO:0000256" key="11">
    <source>
        <dbReference type="ARBA" id="ARBA00023268"/>
    </source>
</evidence>
<keyword evidence="9 14" id="KW-0521">NADP</keyword>
<dbReference type="SUPFAM" id="SSF53597">
    <property type="entry name" value="Dihydrofolate reductase-like"/>
    <property type="match status" value="1"/>
</dbReference>
<evidence type="ECO:0000256" key="9">
    <source>
        <dbReference type="ARBA" id="ARBA00022857"/>
    </source>
</evidence>
<reference evidence="19 20" key="1">
    <citation type="submission" date="2015-11" db="EMBL/GenBank/DDBJ databases">
        <title>Draft genome sequences of new species of the genus Lactobacillus isolated from orchardgrass silage.</title>
        <authorList>
            <person name="Tohno M."/>
            <person name="Tanizawa Y."/>
            <person name="Arita M."/>
        </authorList>
    </citation>
    <scope>NUCLEOTIDE SEQUENCE [LARGE SCALE GENOMIC DNA]</scope>
    <source>
        <strain evidence="19 20">IWT30</strain>
    </source>
</reference>
<comment type="pathway">
    <text evidence="3 14">Cofactor biosynthesis; riboflavin biosynthesis; 5-amino-6-(D-ribitylamino)uracil from GTP: step 3/4.</text>
</comment>
<dbReference type="PROSITE" id="PS00903">
    <property type="entry name" value="CYT_DCMP_DEAMINASES_1"/>
    <property type="match status" value="1"/>
</dbReference>
<feature type="binding site" evidence="17">
    <location>
        <position position="49"/>
    </location>
    <ligand>
        <name>Zn(2+)</name>
        <dbReference type="ChEBI" id="CHEBI:29105"/>
        <note>catalytic</note>
    </ligand>
</feature>
<comment type="catalytic activity">
    <reaction evidence="13 14">
        <text>2,5-diamino-6-hydroxy-4-(5-phosphoribosylamino)-pyrimidine + H2O + H(+) = 5-amino-6-(5-phospho-D-ribosylamino)uracil + NH4(+)</text>
        <dbReference type="Rhea" id="RHEA:21868"/>
        <dbReference type="ChEBI" id="CHEBI:15377"/>
        <dbReference type="ChEBI" id="CHEBI:15378"/>
        <dbReference type="ChEBI" id="CHEBI:28938"/>
        <dbReference type="ChEBI" id="CHEBI:58453"/>
        <dbReference type="ChEBI" id="CHEBI:58614"/>
        <dbReference type="EC" id="3.5.4.26"/>
    </reaction>
</comment>
<feature type="binding site" evidence="16">
    <location>
        <position position="152"/>
    </location>
    <ligand>
        <name>NADP(+)</name>
        <dbReference type="ChEBI" id="CHEBI:58349"/>
    </ligand>
</feature>
<feature type="binding site" evidence="16">
    <location>
        <position position="205"/>
    </location>
    <ligand>
        <name>substrate</name>
    </ligand>
</feature>
<dbReference type="InterPro" id="IPR004794">
    <property type="entry name" value="Eubact_RibD"/>
</dbReference>
<keyword evidence="20" id="KW-1185">Reference proteome</keyword>
<dbReference type="RefSeq" id="WP_089108467.1">
    <property type="nucleotide sequence ID" value="NZ_BCMF01000003.1"/>
</dbReference>
<dbReference type="CDD" id="cd01284">
    <property type="entry name" value="Riboflavin_deaminase-reductase"/>
    <property type="match status" value="1"/>
</dbReference>
<comment type="caution">
    <text evidence="19">The sequence shown here is derived from an EMBL/GenBank/DDBJ whole genome shotgun (WGS) entry which is preliminary data.</text>
</comment>
<organism evidence="19 20">
    <name type="scientific">Secundilactobacillus mixtipabuli</name>
    <dbReference type="NCBI Taxonomy" id="1435342"/>
    <lineage>
        <taxon>Bacteria</taxon>
        <taxon>Bacillati</taxon>
        <taxon>Bacillota</taxon>
        <taxon>Bacilli</taxon>
        <taxon>Lactobacillales</taxon>
        <taxon>Lactobacillaceae</taxon>
        <taxon>Secundilactobacillus</taxon>
    </lineage>
</organism>
<dbReference type="GO" id="GO:0008270">
    <property type="term" value="F:zinc ion binding"/>
    <property type="evidence" value="ECO:0007669"/>
    <property type="project" value="InterPro"/>
</dbReference>
<name>A0A1Z5IA13_9LACO</name>
<dbReference type="NCBIfam" id="TIGR00326">
    <property type="entry name" value="eubact_ribD"/>
    <property type="match status" value="1"/>
</dbReference>
<dbReference type="SUPFAM" id="SSF53927">
    <property type="entry name" value="Cytidine deaminase-like"/>
    <property type="match status" value="1"/>
</dbReference>
<evidence type="ECO:0000256" key="5">
    <source>
        <dbReference type="ARBA" id="ARBA00007417"/>
    </source>
</evidence>
<dbReference type="PROSITE" id="PS51747">
    <property type="entry name" value="CYT_DCMP_DEAMINASES_2"/>
    <property type="match status" value="1"/>
</dbReference>
<feature type="binding site" evidence="16">
    <location>
        <position position="194"/>
    </location>
    <ligand>
        <name>NADP(+)</name>
        <dbReference type="ChEBI" id="CHEBI:58349"/>
    </ligand>
</feature>
<accession>A0A1Z5IA13</accession>
<dbReference type="InterPro" id="IPR016193">
    <property type="entry name" value="Cytidine_deaminase-like"/>
</dbReference>
<dbReference type="Pfam" id="PF01872">
    <property type="entry name" value="RibD_C"/>
    <property type="match status" value="1"/>
</dbReference>
<feature type="binding site" evidence="16">
    <location>
        <position position="182"/>
    </location>
    <ligand>
        <name>substrate</name>
    </ligand>
</feature>
<feature type="binding site" evidence="17">
    <location>
        <position position="85"/>
    </location>
    <ligand>
        <name>Zn(2+)</name>
        <dbReference type="ChEBI" id="CHEBI:29105"/>
        <note>catalytic</note>
    </ligand>
</feature>
<dbReference type="Gene3D" id="3.40.140.10">
    <property type="entry name" value="Cytidine Deaminase, domain 2"/>
    <property type="match status" value="1"/>
</dbReference>
<dbReference type="PIRSF" id="PIRSF006769">
    <property type="entry name" value="RibD"/>
    <property type="match status" value="1"/>
</dbReference>
<evidence type="ECO:0000313" key="20">
    <source>
        <dbReference type="Proteomes" id="UP000198374"/>
    </source>
</evidence>
<evidence type="ECO:0000256" key="6">
    <source>
        <dbReference type="ARBA" id="ARBA00022619"/>
    </source>
</evidence>
<protein>
    <recommendedName>
        <fullName evidence="14">Riboflavin biosynthesis protein RibD</fullName>
    </recommendedName>
    <domain>
        <recommendedName>
            <fullName evidence="14">Diaminohydroxyphosphoribosylaminopyrimidine deaminase</fullName>
            <shortName evidence="14">DRAP deaminase</shortName>
            <ecNumber evidence="14">3.5.4.26</ecNumber>
        </recommendedName>
        <alternativeName>
            <fullName evidence="14">Riboflavin-specific deaminase</fullName>
        </alternativeName>
    </domain>
    <domain>
        <recommendedName>
            <fullName evidence="14">5-amino-6-(5-phosphoribosylamino)uracil reductase</fullName>
            <ecNumber evidence="14">1.1.1.193</ecNumber>
        </recommendedName>
        <alternativeName>
            <fullName evidence="14">HTP reductase</fullName>
        </alternativeName>
    </domain>
</protein>
<feature type="binding site" evidence="17">
    <location>
        <position position="76"/>
    </location>
    <ligand>
        <name>Zn(2+)</name>
        <dbReference type="ChEBI" id="CHEBI:29105"/>
        <note>catalytic</note>
    </ligand>
</feature>
<comment type="function">
    <text evidence="1 14">Converts 2,5-diamino-6-(ribosylamino)-4(3h)-pyrimidinone 5'-phosphate into 5-amino-6-(ribosylamino)-2,4(1h,3h)-pyrimidinedione 5'-phosphate.</text>
</comment>
<evidence type="ECO:0000259" key="18">
    <source>
        <dbReference type="PROSITE" id="PS51747"/>
    </source>
</evidence>
<feature type="active site" description="Proton donor" evidence="15">
    <location>
        <position position="51"/>
    </location>
</feature>
<keyword evidence="8 14" id="KW-0862">Zinc</keyword>
<evidence type="ECO:0000256" key="16">
    <source>
        <dbReference type="PIRSR" id="PIRSR006769-2"/>
    </source>
</evidence>
<evidence type="ECO:0000256" key="10">
    <source>
        <dbReference type="ARBA" id="ARBA00023002"/>
    </source>
</evidence>
<evidence type="ECO:0000313" key="19">
    <source>
        <dbReference type="EMBL" id="GAW98646.1"/>
    </source>
</evidence>
<feature type="domain" description="CMP/dCMP-type deaminase" evidence="18">
    <location>
        <begin position="1"/>
        <end position="124"/>
    </location>
</feature>
<evidence type="ECO:0000256" key="4">
    <source>
        <dbReference type="ARBA" id="ARBA00005259"/>
    </source>
</evidence>
<evidence type="ECO:0000256" key="14">
    <source>
        <dbReference type="PIRNR" id="PIRNR006769"/>
    </source>
</evidence>
<evidence type="ECO:0000256" key="12">
    <source>
        <dbReference type="ARBA" id="ARBA00049861"/>
    </source>
</evidence>
<keyword evidence="6 14" id="KW-0686">Riboflavin biosynthesis</keyword>
<evidence type="ECO:0000256" key="7">
    <source>
        <dbReference type="ARBA" id="ARBA00022723"/>
    </source>
</evidence>
<dbReference type="EC" id="3.5.4.26" evidence="14"/>
<dbReference type="Proteomes" id="UP000198374">
    <property type="component" value="Unassembled WGS sequence"/>
</dbReference>
<comment type="cofactor">
    <cofactor evidence="14 17">
        <name>Zn(2+)</name>
        <dbReference type="ChEBI" id="CHEBI:29105"/>
    </cofactor>
    <text evidence="14 17">Binds 1 zinc ion.</text>
</comment>
<dbReference type="GO" id="GO:0009231">
    <property type="term" value="P:riboflavin biosynthetic process"/>
    <property type="evidence" value="ECO:0007669"/>
    <property type="project" value="UniProtKB-UniPathway"/>
</dbReference>
<keyword evidence="7 14" id="KW-0479">Metal-binding</keyword>
<dbReference type="EC" id="1.1.1.193" evidence="14"/>
<dbReference type="UniPathway" id="UPA00275">
    <property type="reaction ID" value="UER00401"/>
</dbReference>
<dbReference type="AlphaFoldDB" id="A0A1Z5IA13"/>
<dbReference type="PANTHER" id="PTHR38011">
    <property type="entry name" value="DIHYDROFOLATE REDUCTASE FAMILY PROTEIN (AFU_ORTHOLOGUE AFUA_8G06820)"/>
    <property type="match status" value="1"/>
</dbReference>
<evidence type="ECO:0000256" key="13">
    <source>
        <dbReference type="ARBA" id="ARBA00049886"/>
    </source>
</evidence>
<dbReference type="InterPro" id="IPR016192">
    <property type="entry name" value="APOBEC/CMP_deaminase_Zn-bd"/>
</dbReference>
<dbReference type="InterPro" id="IPR002125">
    <property type="entry name" value="CMP_dCMP_dom"/>
</dbReference>
<dbReference type="InterPro" id="IPR024072">
    <property type="entry name" value="DHFR-like_dom_sf"/>
</dbReference>
<feature type="binding site" evidence="16">
    <location>
        <position position="282"/>
    </location>
    <ligand>
        <name>substrate</name>
    </ligand>
</feature>
<evidence type="ECO:0000256" key="1">
    <source>
        <dbReference type="ARBA" id="ARBA00002151"/>
    </source>
</evidence>
<evidence type="ECO:0000256" key="2">
    <source>
        <dbReference type="ARBA" id="ARBA00004882"/>
    </source>
</evidence>